<feature type="domain" description="ABC transporter" evidence="3">
    <location>
        <begin position="5"/>
        <end position="230"/>
    </location>
</feature>
<dbReference type="RefSeq" id="WP_188711063.1">
    <property type="nucleotide sequence ID" value="NZ_BMHO01000001.1"/>
</dbReference>
<reference evidence="4" key="1">
    <citation type="journal article" date="2014" name="Int. J. Syst. Evol. Microbiol.">
        <title>Complete genome sequence of Corynebacterium casei LMG S-19264T (=DSM 44701T), isolated from a smear-ripened cheese.</title>
        <authorList>
            <consortium name="US DOE Joint Genome Institute (JGI-PGF)"/>
            <person name="Walter F."/>
            <person name="Albersmeier A."/>
            <person name="Kalinowski J."/>
            <person name="Ruckert C."/>
        </authorList>
    </citation>
    <scope>NUCLEOTIDE SEQUENCE</scope>
    <source>
        <strain evidence="4">CGMCC 1.15152</strain>
    </source>
</reference>
<evidence type="ECO:0000259" key="3">
    <source>
        <dbReference type="PROSITE" id="PS50893"/>
    </source>
</evidence>
<evidence type="ECO:0000313" key="4">
    <source>
        <dbReference type="EMBL" id="GGD30630.1"/>
    </source>
</evidence>
<dbReference type="SUPFAM" id="SSF52540">
    <property type="entry name" value="P-loop containing nucleoside triphosphate hydrolases"/>
    <property type="match status" value="1"/>
</dbReference>
<dbReference type="InterPro" id="IPR003439">
    <property type="entry name" value="ABC_transporter-like_ATP-bd"/>
</dbReference>
<dbReference type="Pfam" id="PF00005">
    <property type="entry name" value="ABC_tran"/>
    <property type="match status" value="1"/>
</dbReference>
<sequence>MMNAIEVQSVTRTYGRVNALDDISFRIPQHSIVGLLGRNGAGKTTIMSILAGQDRATSGRAEVLGHSPFEHGPTLAQITYVRDNQRYPDDYRLHHVLRIAPDFAPNWNPDVAAELVEGFRIPKKTAIKKMSRGQLSSVAIVLGLASRSPVTLLDEPYLGLDVTARALFHEVLLREYEREPRTILLSTHLIEESESLFDRVVIMDRGRIVMDADRDETSESAWVVSGTTDAVDQVVADRRVLQRSTIGGLSSVTVAGAIDDDTRERAGDLRLKIERASLQQLVAAYGADESRLVDAKEV</sequence>
<organism evidence="4 5">
    <name type="scientific">Microbacterium faecale</name>
    <dbReference type="NCBI Taxonomy" id="1804630"/>
    <lineage>
        <taxon>Bacteria</taxon>
        <taxon>Bacillati</taxon>
        <taxon>Actinomycetota</taxon>
        <taxon>Actinomycetes</taxon>
        <taxon>Micrococcales</taxon>
        <taxon>Microbacteriaceae</taxon>
        <taxon>Microbacterium</taxon>
    </lineage>
</organism>
<dbReference type="PANTHER" id="PTHR43158">
    <property type="entry name" value="SKFA PEPTIDE EXPORT ATP-BINDING PROTEIN SKFE"/>
    <property type="match status" value="1"/>
</dbReference>
<dbReference type="GO" id="GO:0016887">
    <property type="term" value="F:ATP hydrolysis activity"/>
    <property type="evidence" value="ECO:0007669"/>
    <property type="project" value="InterPro"/>
</dbReference>
<keyword evidence="2 4" id="KW-0067">ATP-binding</keyword>
<dbReference type="PROSITE" id="PS50893">
    <property type="entry name" value="ABC_TRANSPORTER_2"/>
    <property type="match status" value="1"/>
</dbReference>
<reference evidence="4" key="2">
    <citation type="submission" date="2020-09" db="EMBL/GenBank/DDBJ databases">
        <authorList>
            <person name="Sun Q."/>
            <person name="Zhou Y."/>
        </authorList>
    </citation>
    <scope>NUCLEOTIDE SEQUENCE</scope>
    <source>
        <strain evidence="4">CGMCC 1.15152</strain>
    </source>
</reference>
<dbReference type="Gene3D" id="3.40.50.300">
    <property type="entry name" value="P-loop containing nucleotide triphosphate hydrolases"/>
    <property type="match status" value="1"/>
</dbReference>
<dbReference type="EMBL" id="BMHO01000001">
    <property type="protein sequence ID" value="GGD30630.1"/>
    <property type="molecule type" value="Genomic_DNA"/>
</dbReference>
<dbReference type="AlphaFoldDB" id="A0A916Y4N4"/>
<dbReference type="InterPro" id="IPR027417">
    <property type="entry name" value="P-loop_NTPase"/>
</dbReference>
<dbReference type="SMART" id="SM00382">
    <property type="entry name" value="AAA"/>
    <property type="match status" value="1"/>
</dbReference>
<dbReference type="CDD" id="cd03230">
    <property type="entry name" value="ABC_DR_subfamily_A"/>
    <property type="match status" value="1"/>
</dbReference>
<keyword evidence="5" id="KW-1185">Reference proteome</keyword>
<comment type="caution">
    <text evidence="4">The sequence shown here is derived from an EMBL/GenBank/DDBJ whole genome shotgun (WGS) entry which is preliminary data.</text>
</comment>
<evidence type="ECO:0000313" key="5">
    <source>
        <dbReference type="Proteomes" id="UP000633205"/>
    </source>
</evidence>
<dbReference type="InterPro" id="IPR003593">
    <property type="entry name" value="AAA+_ATPase"/>
</dbReference>
<evidence type="ECO:0000256" key="1">
    <source>
        <dbReference type="ARBA" id="ARBA00022741"/>
    </source>
</evidence>
<name>A0A916Y4N4_9MICO</name>
<proteinExistence type="predicted"/>
<protein>
    <submittedName>
        <fullName evidence="4">ABC transporter ATP-binding protein</fullName>
    </submittedName>
</protein>
<keyword evidence="1" id="KW-0547">Nucleotide-binding</keyword>
<dbReference type="GO" id="GO:0005524">
    <property type="term" value="F:ATP binding"/>
    <property type="evidence" value="ECO:0007669"/>
    <property type="project" value="UniProtKB-KW"/>
</dbReference>
<gene>
    <name evidence="4" type="ORF">GCM10010915_08660</name>
</gene>
<dbReference type="Proteomes" id="UP000633205">
    <property type="component" value="Unassembled WGS sequence"/>
</dbReference>
<accession>A0A916Y4N4</accession>
<dbReference type="PANTHER" id="PTHR43158:SF5">
    <property type="entry name" value="ABC TRANSPORTER, ATP-BINDING PROTEIN"/>
    <property type="match status" value="1"/>
</dbReference>
<evidence type="ECO:0000256" key="2">
    <source>
        <dbReference type="ARBA" id="ARBA00022840"/>
    </source>
</evidence>